<reference evidence="1 2" key="1">
    <citation type="submission" date="2020-04" db="EMBL/GenBank/DDBJ databases">
        <authorList>
            <person name="De Canck E."/>
        </authorList>
    </citation>
    <scope>NUCLEOTIDE SEQUENCE [LARGE SCALE GENOMIC DNA]</scope>
    <source>
        <strain evidence="1 2">LMG 28614</strain>
    </source>
</reference>
<dbReference type="AlphaFoldDB" id="A0A6S7BY20"/>
<dbReference type="Proteomes" id="UP000494365">
    <property type="component" value="Unassembled WGS sequence"/>
</dbReference>
<evidence type="ECO:0008006" key="3">
    <source>
        <dbReference type="Google" id="ProtNLM"/>
    </source>
</evidence>
<gene>
    <name evidence="1" type="ORF">LMG28614_05656</name>
</gene>
<dbReference type="EMBL" id="CADIKK010000033">
    <property type="protein sequence ID" value="CAB3802608.1"/>
    <property type="molecule type" value="Genomic_DNA"/>
</dbReference>
<evidence type="ECO:0000313" key="1">
    <source>
        <dbReference type="EMBL" id="CAB3802608.1"/>
    </source>
</evidence>
<proteinExistence type="predicted"/>
<protein>
    <recommendedName>
        <fullName evidence="3">DUF736 domain-containing protein</fullName>
    </recommendedName>
</protein>
<keyword evidence="2" id="KW-1185">Reference proteome</keyword>
<evidence type="ECO:0000313" key="2">
    <source>
        <dbReference type="Proteomes" id="UP000494365"/>
    </source>
</evidence>
<dbReference type="RefSeq" id="WP_175152661.1">
    <property type="nucleotide sequence ID" value="NZ_CADIKK010000033.1"/>
</dbReference>
<sequence>MSTNNTPTFFAYSVKEFGQGKTKKTKWTRIGAAWSHSDGEGFSIELDALPLDGKIVLRQPKKDGEETAGQLDDTIGF</sequence>
<name>A0A6S7BY20_9BURK</name>
<accession>A0A6S7BY20</accession>
<organism evidence="1 2">
    <name type="scientific">Paraburkholderia ultramafica</name>
    <dbReference type="NCBI Taxonomy" id="1544867"/>
    <lineage>
        <taxon>Bacteria</taxon>
        <taxon>Pseudomonadati</taxon>
        <taxon>Pseudomonadota</taxon>
        <taxon>Betaproteobacteria</taxon>
        <taxon>Burkholderiales</taxon>
        <taxon>Burkholderiaceae</taxon>
        <taxon>Paraburkholderia</taxon>
    </lineage>
</organism>